<proteinExistence type="predicted"/>
<dbReference type="Pfam" id="PF12171">
    <property type="entry name" value="zf-C2H2_jaz"/>
    <property type="match status" value="1"/>
</dbReference>
<dbReference type="SUPFAM" id="SSF57667">
    <property type="entry name" value="beta-beta-alpha zinc fingers"/>
    <property type="match status" value="1"/>
</dbReference>
<feature type="compositionally biased region" description="Acidic residues" evidence="6">
    <location>
        <begin position="279"/>
        <end position="293"/>
    </location>
</feature>
<dbReference type="Proteomes" id="UP001141552">
    <property type="component" value="Unassembled WGS sequence"/>
</dbReference>
<feature type="compositionally biased region" description="Acidic residues" evidence="6">
    <location>
        <begin position="449"/>
        <end position="464"/>
    </location>
</feature>
<comment type="caution">
    <text evidence="9">The sequence shown here is derived from an EMBL/GenBank/DDBJ whole genome shotgun (WGS) entry which is preliminary data.</text>
</comment>
<feature type="compositionally biased region" description="Acidic residues" evidence="6">
    <location>
        <begin position="399"/>
        <end position="422"/>
    </location>
</feature>
<evidence type="ECO:0000256" key="3">
    <source>
        <dbReference type="ARBA" id="ARBA00022833"/>
    </source>
</evidence>
<dbReference type="OrthoDB" id="5894at2759"/>
<dbReference type="SUPFAM" id="SSF46565">
    <property type="entry name" value="Chaperone J-domain"/>
    <property type="match status" value="1"/>
</dbReference>
<dbReference type="GO" id="GO:0008270">
    <property type="term" value="F:zinc ion binding"/>
    <property type="evidence" value="ECO:0007669"/>
    <property type="project" value="UniProtKB-KW"/>
</dbReference>
<feature type="domain" description="C2H2-type" evidence="8">
    <location>
        <begin position="577"/>
        <end position="606"/>
    </location>
</feature>
<dbReference type="InterPro" id="IPR022755">
    <property type="entry name" value="Znf_C2H2_jaz"/>
</dbReference>
<dbReference type="GO" id="GO:0003676">
    <property type="term" value="F:nucleic acid binding"/>
    <property type="evidence" value="ECO:0007669"/>
    <property type="project" value="InterPro"/>
</dbReference>
<dbReference type="PROSITE" id="PS00636">
    <property type="entry name" value="DNAJ_1"/>
    <property type="match status" value="1"/>
</dbReference>
<dbReference type="EMBL" id="JAKUCV010007275">
    <property type="protein sequence ID" value="KAJ4824078.1"/>
    <property type="molecule type" value="Genomic_DNA"/>
</dbReference>
<accession>A0A9Q0F364</accession>
<evidence type="ECO:0000313" key="10">
    <source>
        <dbReference type="Proteomes" id="UP001141552"/>
    </source>
</evidence>
<keyword evidence="10" id="KW-1185">Reference proteome</keyword>
<feature type="compositionally biased region" description="Basic and acidic residues" evidence="6">
    <location>
        <begin position="377"/>
        <end position="389"/>
    </location>
</feature>
<feature type="domain" description="J" evidence="7">
    <location>
        <begin position="7"/>
        <end position="76"/>
    </location>
</feature>
<reference evidence="9" key="2">
    <citation type="journal article" date="2023" name="Plants (Basel)">
        <title>Annotation of the Turnera subulata (Passifloraceae) Draft Genome Reveals the S-Locus Evolved after the Divergence of Turneroideae from Passifloroideae in a Stepwise Manner.</title>
        <authorList>
            <person name="Henning P.M."/>
            <person name="Roalson E.H."/>
            <person name="Mir W."/>
            <person name="McCubbin A.G."/>
            <person name="Shore J.S."/>
        </authorList>
    </citation>
    <scope>NUCLEOTIDE SEQUENCE</scope>
    <source>
        <strain evidence="9">F60SS</strain>
    </source>
</reference>
<feature type="compositionally biased region" description="Basic residues" evidence="6">
    <location>
        <begin position="558"/>
        <end position="570"/>
    </location>
</feature>
<keyword evidence="3" id="KW-0862">Zinc</keyword>
<feature type="coiled-coil region" evidence="5">
    <location>
        <begin position="189"/>
        <end position="268"/>
    </location>
</feature>
<evidence type="ECO:0000256" key="2">
    <source>
        <dbReference type="ARBA" id="ARBA00022771"/>
    </source>
</evidence>
<feature type="compositionally biased region" description="Acidic residues" evidence="6">
    <location>
        <begin position="342"/>
        <end position="360"/>
    </location>
</feature>
<dbReference type="PANTHER" id="PTHR45495:SF1">
    <property type="entry name" value="DNAJ PROTEIN JJJ1 HOMOLOG"/>
    <property type="match status" value="1"/>
</dbReference>
<dbReference type="InterPro" id="IPR013087">
    <property type="entry name" value="Znf_C2H2_type"/>
</dbReference>
<feature type="region of interest" description="Disordered" evidence="6">
    <location>
        <begin position="279"/>
        <end position="302"/>
    </location>
</feature>
<dbReference type="SMART" id="SM00271">
    <property type="entry name" value="DnaJ"/>
    <property type="match status" value="1"/>
</dbReference>
<evidence type="ECO:0000256" key="4">
    <source>
        <dbReference type="PROSITE-ProRule" id="PRU00042"/>
    </source>
</evidence>
<dbReference type="Pfam" id="PF21884">
    <property type="entry name" value="ZUO1-like_ZHD"/>
    <property type="match status" value="1"/>
</dbReference>
<feature type="compositionally biased region" description="Basic and acidic residues" evidence="6">
    <location>
        <begin position="545"/>
        <end position="557"/>
    </location>
</feature>
<evidence type="ECO:0000256" key="5">
    <source>
        <dbReference type="SAM" id="Coils"/>
    </source>
</evidence>
<keyword evidence="5" id="KW-0175">Coiled coil</keyword>
<feature type="compositionally biased region" description="Basic and acidic residues" evidence="6">
    <location>
        <begin position="522"/>
        <end position="532"/>
    </location>
</feature>
<dbReference type="PROSITE" id="PS50076">
    <property type="entry name" value="DNAJ_2"/>
    <property type="match status" value="1"/>
</dbReference>
<gene>
    <name evidence="9" type="ORF">Tsubulata_037630</name>
</gene>
<dbReference type="InterPro" id="IPR036869">
    <property type="entry name" value="J_dom_sf"/>
</dbReference>
<dbReference type="Pfam" id="PF00226">
    <property type="entry name" value="DnaJ"/>
    <property type="match status" value="1"/>
</dbReference>
<dbReference type="InterPro" id="IPR054076">
    <property type="entry name" value="ZUO1-like_ZHD"/>
</dbReference>
<feature type="compositionally biased region" description="Basic residues" evidence="6">
    <location>
        <begin position="470"/>
        <end position="485"/>
    </location>
</feature>
<evidence type="ECO:0008006" key="11">
    <source>
        <dbReference type="Google" id="ProtNLM"/>
    </source>
</evidence>
<organism evidence="9 10">
    <name type="scientific">Turnera subulata</name>
    <dbReference type="NCBI Taxonomy" id="218843"/>
    <lineage>
        <taxon>Eukaryota</taxon>
        <taxon>Viridiplantae</taxon>
        <taxon>Streptophyta</taxon>
        <taxon>Embryophyta</taxon>
        <taxon>Tracheophyta</taxon>
        <taxon>Spermatophyta</taxon>
        <taxon>Magnoliopsida</taxon>
        <taxon>eudicotyledons</taxon>
        <taxon>Gunneridae</taxon>
        <taxon>Pentapetalae</taxon>
        <taxon>rosids</taxon>
        <taxon>fabids</taxon>
        <taxon>Malpighiales</taxon>
        <taxon>Passifloraceae</taxon>
        <taxon>Turnera</taxon>
    </lineage>
</organism>
<evidence type="ECO:0000259" key="7">
    <source>
        <dbReference type="PROSITE" id="PS50076"/>
    </source>
</evidence>
<dbReference type="PRINTS" id="PR00625">
    <property type="entry name" value="JDOMAIN"/>
</dbReference>
<sequence length="607" mass="70183">MASGKRCHYEVLGLPRDCTPEEIRSAYKKLALQRHPDKLVQSGLSQADATAQFQELAHAYEVLSDPKERAFYDSHRAQILFSDPTPSANSVPDWVIPNLYSYCSNTVYSGYGDTRKGFYKVYSDVFGKIYANEVSYCTKLGLRLDNVREAPVMGNLESPYGQTTAFYNYWLGFATVMEFFWADRYHVMAGQTRKSRRVLEEENNKLRRKARREYNDMVRGLAAFVKKRDKRVIDMMVKRHAEMEKKKAEEKERKKKIEREKMERARAYEEPEWARVNEEELEGVAGFEEEEEEEKKGSDGGEKEELYCVVCGKKFKSEKQWKNHEQSKKHKEKVAELRESFGDEEEEEEEEEERESLEEGGEGKNEEVEDIVDEIEDRLKEGCRIREEGNGAEATEPIDKEELEDSDVVEGVGEDDVDDGDDNVLKSMASMRKGRGRRNRRWRHWSEDFPQEEDPVEDEKEENEEVMKHDNRKTRRRRAEKQRGKKIVEEVERDDADGNKSPDEETNGLGNQNPEASSSFSFEEHENDDKSHHAAKNRKSSNQSVEKKPASSKETKAKPNKSSKAKKGKAASKNSGNLCDTCGEEFESRNKLHRHLGDTGHASLKFR</sequence>
<evidence type="ECO:0000259" key="8">
    <source>
        <dbReference type="PROSITE" id="PS50157"/>
    </source>
</evidence>
<dbReference type="Gene3D" id="3.30.160.60">
    <property type="entry name" value="Classic Zinc Finger"/>
    <property type="match status" value="1"/>
</dbReference>
<evidence type="ECO:0000256" key="1">
    <source>
        <dbReference type="ARBA" id="ARBA00022723"/>
    </source>
</evidence>
<protein>
    <recommendedName>
        <fullName evidence="11">J domain-containing protein</fullName>
    </recommendedName>
</protein>
<feature type="compositionally biased region" description="Acidic residues" evidence="6">
    <location>
        <begin position="367"/>
        <end position="376"/>
    </location>
</feature>
<dbReference type="SMART" id="SM00355">
    <property type="entry name" value="ZnF_C2H2"/>
    <property type="match status" value="2"/>
</dbReference>
<evidence type="ECO:0000313" key="9">
    <source>
        <dbReference type="EMBL" id="KAJ4824078.1"/>
    </source>
</evidence>
<feature type="compositionally biased region" description="Basic and acidic residues" evidence="6">
    <location>
        <begin position="486"/>
        <end position="503"/>
    </location>
</feature>
<dbReference type="InterPro" id="IPR036236">
    <property type="entry name" value="Znf_C2H2_sf"/>
</dbReference>
<dbReference type="AlphaFoldDB" id="A0A9Q0F364"/>
<dbReference type="InterPro" id="IPR018253">
    <property type="entry name" value="DnaJ_domain_CS"/>
</dbReference>
<keyword evidence="1" id="KW-0479">Metal-binding</keyword>
<dbReference type="InterPro" id="IPR003604">
    <property type="entry name" value="Matrin/U1-like-C_Znf_C2H2"/>
</dbReference>
<feature type="region of interest" description="Disordered" evidence="6">
    <location>
        <begin position="318"/>
        <end position="582"/>
    </location>
</feature>
<dbReference type="PROSITE" id="PS00028">
    <property type="entry name" value="ZINC_FINGER_C2H2_1"/>
    <property type="match status" value="2"/>
</dbReference>
<dbReference type="InterPro" id="IPR044648">
    <property type="entry name" value="JJJ1_plant"/>
</dbReference>
<evidence type="ECO:0000256" key="6">
    <source>
        <dbReference type="SAM" id="MobiDB-lite"/>
    </source>
</evidence>
<dbReference type="PROSITE" id="PS50157">
    <property type="entry name" value="ZINC_FINGER_C2H2_2"/>
    <property type="match status" value="1"/>
</dbReference>
<dbReference type="InterPro" id="IPR001623">
    <property type="entry name" value="DnaJ_domain"/>
</dbReference>
<feature type="compositionally biased region" description="Basic residues" evidence="6">
    <location>
        <begin position="432"/>
        <end position="443"/>
    </location>
</feature>
<dbReference type="Gene3D" id="1.10.287.110">
    <property type="entry name" value="DnaJ domain"/>
    <property type="match status" value="1"/>
</dbReference>
<dbReference type="CDD" id="cd06257">
    <property type="entry name" value="DnaJ"/>
    <property type="match status" value="1"/>
</dbReference>
<reference evidence="9" key="1">
    <citation type="submission" date="2022-02" db="EMBL/GenBank/DDBJ databases">
        <authorList>
            <person name="Henning P.M."/>
            <person name="McCubbin A.G."/>
            <person name="Shore J.S."/>
        </authorList>
    </citation>
    <scope>NUCLEOTIDE SEQUENCE</scope>
    <source>
        <strain evidence="9">F60SS</strain>
        <tissue evidence="9">Leaves</tissue>
    </source>
</reference>
<name>A0A9Q0F364_9ROSI</name>
<keyword evidence="2 4" id="KW-0863">Zinc-finger</keyword>
<dbReference type="SMART" id="SM00451">
    <property type="entry name" value="ZnF_U1"/>
    <property type="match status" value="1"/>
</dbReference>
<dbReference type="PANTHER" id="PTHR45495">
    <property type="entry name" value="DNAJ PROTEIN JJJ1 HOMOLOG"/>
    <property type="match status" value="1"/>
</dbReference>